<evidence type="ECO:0000256" key="1">
    <source>
        <dbReference type="PROSITE-ProRule" id="PRU01076"/>
    </source>
</evidence>
<evidence type="ECO:0000259" key="2">
    <source>
        <dbReference type="PROSITE" id="PS51740"/>
    </source>
</evidence>
<dbReference type="SUPFAM" id="SSF89447">
    <property type="entry name" value="AbrB/MazE/MraZ-like"/>
    <property type="match status" value="1"/>
</dbReference>
<keyword evidence="1 3" id="KW-0238">DNA-binding</keyword>
<dbReference type="InterPro" id="IPR007159">
    <property type="entry name" value="SpoVT-AbrB_dom"/>
</dbReference>
<name>A0A9D1PZB4_9FIRM</name>
<accession>A0A9D1PZB4</accession>
<gene>
    <name evidence="3" type="ORF">H9892_00650</name>
</gene>
<protein>
    <submittedName>
        <fullName evidence="3">AbrB/MazE/SpoVT family DNA-binding domain-containing protein</fullName>
    </submittedName>
</protein>
<dbReference type="GO" id="GO:0003677">
    <property type="term" value="F:DNA binding"/>
    <property type="evidence" value="ECO:0007669"/>
    <property type="project" value="UniProtKB-UniRule"/>
</dbReference>
<organism evidence="3 4">
    <name type="scientific">Candidatus Protoclostridium stercorigallinarum</name>
    <dbReference type="NCBI Taxonomy" id="2838741"/>
    <lineage>
        <taxon>Bacteria</taxon>
        <taxon>Bacillati</taxon>
        <taxon>Bacillota</taxon>
        <taxon>Clostridia</taxon>
        <taxon>Candidatus Protoclostridium</taxon>
    </lineage>
</organism>
<feature type="domain" description="SpoVT-AbrB" evidence="2">
    <location>
        <begin position="5"/>
        <end position="51"/>
    </location>
</feature>
<comment type="caution">
    <text evidence="3">The sequence shown here is derived from an EMBL/GenBank/DDBJ whole genome shotgun (WGS) entry which is preliminary data.</text>
</comment>
<sequence length="160" mass="16953">MEKNGIVRKVDGLGRIVIPREFRKLHKIALGDPMEISCLDSGEIVLRKLDMTLALRELAMPVLPELARVAGVGILLCGRSEWLGGCGEGTERFSGALPEAAVRGMEERKGFCLDICGGVYFEPIAGDADVFGALCAYPANAPVAALRPAAAVLGGALQKF</sequence>
<evidence type="ECO:0000313" key="4">
    <source>
        <dbReference type="Proteomes" id="UP000823990"/>
    </source>
</evidence>
<reference evidence="3" key="1">
    <citation type="journal article" date="2021" name="PeerJ">
        <title>Extensive microbial diversity within the chicken gut microbiome revealed by metagenomics and culture.</title>
        <authorList>
            <person name="Gilroy R."/>
            <person name="Ravi A."/>
            <person name="Getino M."/>
            <person name="Pursley I."/>
            <person name="Horton D.L."/>
            <person name="Alikhan N.F."/>
            <person name="Baker D."/>
            <person name="Gharbi K."/>
            <person name="Hall N."/>
            <person name="Watson M."/>
            <person name="Adriaenssens E.M."/>
            <person name="Foster-Nyarko E."/>
            <person name="Jarju S."/>
            <person name="Secka A."/>
            <person name="Antonio M."/>
            <person name="Oren A."/>
            <person name="Chaudhuri R.R."/>
            <person name="La Ragione R."/>
            <person name="Hildebrand F."/>
            <person name="Pallen M.J."/>
        </authorList>
    </citation>
    <scope>NUCLEOTIDE SEQUENCE</scope>
    <source>
        <strain evidence="3">12435</strain>
    </source>
</reference>
<dbReference type="Proteomes" id="UP000823990">
    <property type="component" value="Unassembled WGS sequence"/>
</dbReference>
<dbReference type="EMBL" id="DXHS01000010">
    <property type="protein sequence ID" value="HIW01841.1"/>
    <property type="molecule type" value="Genomic_DNA"/>
</dbReference>
<dbReference type="PANTHER" id="PTHR36432:SF4">
    <property type="entry name" value="TRANSITION STATE REGULATOR ABH-RELATED"/>
    <property type="match status" value="1"/>
</dbReference>
<proteinExistence type="predicted"/>
<reference evidence="3" key="2">
    <citation type="submission" date="2021-04" db="EMBL/GenBank/DDBJ databases">
        <authorList>
            <person name="Gilroy R."/>
        </authorList>
    </citation>
    <scope>NUCLEOTIDE SEQUENCE</scope>
    <source>
        <strain evidence="3">12435</strain>
    </source>
</reference>
<dbReference type="PROSITE" id="PS51740">
    <property type="entry name" value="SPOVT_ABRB"/>
    <property type="match status" value="1"/>
</dbReference>
<dbReference type="AlphaFoldDB" id="A0A9D1PZB4"/>
<dbReference type="InterPro" id="IPR037914">
    <property type="entry name" value="SpoVT-AbrB_sf"/>
</dbReference>
<dbReference type="InterPro" id="IPR052731">
    <property type="entry name" value="B_subtilis_Trans_State_Reg"/>
</dbReference>
<evidence type="ECO:0000313" key="3">
    <source>
        <dbReference type="EMBL" id="HIW01841.1"/>
    </source>
</evidence>
<dbReference type="PANTHER" id="PTHR36432">
    <property type="match status" value="1"/>
</dbReference>
<dbReference type="Pfam" id="PF04014">
    <property type="entry name" value="MazE_antitoxin"/>
    <property type="match status" value="1"/>
</dbReference>
<dbReference type="SMART" id="SM00966">
    <property type="entry name" value="SpoVT_AbrB"/>
    <property type="match status" value="1"/>
</dbReference>
<dbReference type="Gene3D" id="2.10.260.10">
    <property type="match status" value="1"/>
</dbReference>